<proteinExistence type="predicted"/>
<name>A0ACC0PBP3_RHOML</name>
<accession>A0ACC0PBP3</accession>
<keyword evidence="2" id="KW-1185">Reference proteome</keyword>
<organism evidence="1 2">
    <name type="scientific">Rhododendron molle</name>
    <name type="common">Chinese azalea</name>
    <name type="synonym">Azalea mollis</name>
    <dbReference type="NCBI Taxonomy" id="49168"/>
    <lineage>
        <taxon>Eukaryota</taxon>
        <taxon>Viridiplantae</taxon>
        <taxon>Streptophyta</taxon>
        <taxon>Embryophyta</taxon>
        <taxon>Tracheophyta</taxon>
        <taxon>Spermatophyta</taxon>
        <taxon>Magnoliopsida</taxon>
        <taxon>eudicotyledons</taxon>
        <taxon>Gunneridae</taxon>
        <taxon>Pentapetalae</taxon>
        <taxon>asterids</taxon>
        <taxon>Ericales</taxon>
        <taxon>Ericaceae</taxon>
        <taxon>Ericoideae</taxon>
        <taxon>Rhodoreae</taxon>
        <taxon>Rhododendron</taxon>
    </lineage>
</organism>
<dbReference type="EMBL" id="CM046390">
    <property type="protein sequence ID" value="KAI8562591.1"/>
    <property type="molecule type" value="Genomic_DNA"/>
</dbReference>
<protein>
    <submittedName>
        <fullName evidence="1">Uncharacterized protein</fullName>
    </submittedName>
</protein>
<reference evidence="1" key="1">
    <citation type="submission" date="2022-02" db="EMBL/GenBank/DDBJ databases">
        <title>Plant Genome Project.</title>
        <authorList>
            <person name="Zhang R.-G."/>
        </authorList>
    </citation>
    <scope>NUCLEOTIDE SEQUENCE</scope>
    <source>
        <strain evidence="1">AT1</strain>
    </source>
</reference>
<gene>
    <name evidence="1" type="ORF">RHMOL_Rhmol03G0046500</name>
</gene>
<sequence>MERQTIKKPLNGSSNNIPKDAYPLHYMGRPFEQKTTLKDASFSSYLRPEPPPPPKPEDNSRFAVDDSDQISVFEAENYFSEKDQNSSNKRDSSTANHHDITAQQRGCEFSAISRLSSVSSTDGYGYGGKFRARSFHATPTASSEASWNSQTGLLSNPQGSIPISLRNIPSDNNNNARRNGGYSSNGTKWFLGLKCPCYGKNSVQVEENLSEPKTELKTSFPSSSSSSSYPIRHSPKSSNHHPTEAENRSIQSQNNSVAKKAEESIPEQVVLDYRPFSSENHFPSHEGHLHHRRRRHHHNHNQGGLGSFRDGVGFSFPILNQSLSSKVQVPTRSPLDEPPRESLEVFQPPEESMDVQQRRGFGYPTSPMSRMTGTEEDGGSDASSDLFEIESFSTQTTSYRRRDSLDDEATTASYGRRQSVDEPVTPSVAATECYEPSEASINWSVTTAEGFDRGSVTNFSISASEFGDMANMRRQEAEVSGGGVGWGKRRSGGGGGNGGGLLLSCRWEKAVSVGPTQQLGKWGQEDGGGRGGGRRVVGGGGGGPPMPLISTMRHWPTLHILCLSVVSGSNRTLG</sequence>
<evidence type="ECO:0000313" key="1">
    <source>
        <dbReference type="EMBL" id="KAI8562591.1"/>
    </source>
</evidence>
<comment type="caution">
    <text evidence="1">The sequence shown here is derived from an EMBL/GenBank/DDBJ whole genome shotgun (WGS) entry which is preliminary data.</text>
</comment>
<dbReference type="Proteomes" id="UP001062846">
    <property type="component" value="Chromosome 3"/>
</dbReference>
<evidence type="ECO:0000313" key="2">
    <source>
        <dbReference type="Proteomes" id="UP001062846"/>
    </source>
</evidence>